<feature type="transmembrane region" description="Helical" evidence="2">
    <location>
        <begin position="273"/>
        <end position="291"/>
    </location>
</feature>
<accession>E5XLW7</accession>
<keyword evidence="2" id="KW-0812">Transmembrane</keyword>
<dbReference type="GO" id="GO:0010468">
    <property type="term" value="P:regulation of gene expression"/>
    <property type="evidence" value="ECO:0007669"/>
    <property type="project" value="InterPro"/>
</dbReference>
<protein>
    <submittedName>
        <fullName evidence="3">Membrane protein AbrB duplication</fullName>
    </submittedName>
</protein>
<reference evidence="3 4" key="1">
    <citation type="journal article" date="2011" name="Stand. Genomic Sci.">
        <title>High quality draft genome sequence of Segniliparus rugosus CDC 945(T)= (ATCC BAA-974(T)).</title>
        <authorList>
            <person name="Earl A.M."/>
            <person name="Desjardins C.A."/>
            <person name="Fitzgerald M.G."/>
            <person name="Arachchi H.M."/>
            <person name="Zeng Q."/>
            <person name="Mehta T."/>
            <person name="Griggs A."/>
            <person name="Birren B.W."/>
            <person name="Toney N.C."/>
            <person name="Carr J."/>
            <person name="Posey J."/>
            <person name="Butler W.R."/>
        </authorList>
    </citation>
    <scope>NUCLEOTIDE SEQUENCE [LARGE SCALE GENOMIC DNA]</scope>
    <source>
        <strain evidence="4">ATCC BAA-974 / DSM 45345 / CCUG 50838 / CIP 108380 / JCM 13579 / CDC 945</strain>
    </source>
</reference>
<sequence length="424" mass="44502">MTDTIPRVDSSPSLIPASRSQNESSASPSQRPLGLLTKKTVLNAVKWTVVVAGIYVLSELGAFAGLPATQMLFAAVLGIIVALSGRPWLAVSKRTQTGTQALIGVVMGGYMQLGQLKTLGPLIGPILGLTAVTLLLSILIGWAFFRLVPGVSLCTAVLGTVAGGSAAVVSAAEDLHADCRVVAFMQYFRMLLVVATTPFLVAWVFGAVPKGDSRSMDLNSNFFEHYRCTHNAQYLCILTGRGDWFAGVCIALVLCVVGIKFGRLLHLPSPATLGPMIVTAIVTSLGVSHGYAPDGMLKELLFILIGLDVGLRFTRKSLRQVWLLFPAILVATVTLAVATAVIPALAAIVLHVPQTDMYLATTPGGINAVIATASSVESNMPLVASTQSLRLIMLVILLPLLARQLAKVKQPPAAAPVPAVPAGV</sequence>
<dbReference type="PANTHER" id="PTHR38457:SF1">
    <property type="entry name" value="REGULATOR ABRB-RELATED"/>
    <property type="match status" value="1"/>
</dbReference>
<feature type="transmembrane region" description="Helical" evidence="2">
    <location>
        <begin position="150"/>
        <end position="169"/>
    </location>
</feature>
<dbReference type="HOGENOM" id="CLU_050210_0_0_11"/>
<feature type="transmembrane region" description="Helical" evidence="2">
    <location>
        <begin position="190"/>
        <end position="208"/>
    </location>
</feature>
<dbReference type="Pfam" id="PF05145">
    <property type="entry name" value="AbrB"/>
    <property type="match status" value="1"/>
</dbReference>
<dbReference type="InterPro" id="IPR017516">
    <property type="entry name" value="AbrB_dup"/>
</dbReference>
<evidence type="ECO:0000313" key="4">
    <source>
        <dbReference type="Proteomes" id="UP000004816"/>
    </source>
</evidence>
<feature type="compositionally biased region" description="Polar residues" evidence="1">
    <location>
        <begin position="10"/>
        <end position="30"/>
    </location>
</feature>
<name>E5XLW7_SEGRC</name>
<evidence type="ECO:0000313" key="3">
    <source>
        <dbReference type="EMBL" id="EFV14653.1"/>
    </source>
</evidence>
<feature type="transmembrane region" description="Helical" evidence="2">
    <location>
        <begin position="64"/>
        <end position="84"/>
    </location>
</feature>
<dbReference type="PANTHER" id="PTHR38457">
    <property type="entry name" value="REGULATOR ABRB-RELATED"/>
    <property type="match status" value="1"/>
</dbReference>
<dbReference type="STRING" id="679197.HMPREF9336_00486"/>
<feature type="region of interest" description="Disordered" evidence="1">
    <location>
        <begin position="1"/>
        <end position="31"/>
    </location>
</feature>
<evidence type="ECO:0000256" key="1">
    <source>
        <dbReference type="SAM" id="MobiDB-lite"/>
    </source>
</evidence>
<keyword evidence="4" id="KW-1185">Reference proteome</keyword>
<proteinExistence type="predicted"/>
<feature type="transmembrane region" description="Helical" evidence="2">
    <location>
        <begin position="244"/>
        <end position="261"/>
    </location>
</feature>
<gene>
    <name evidence="3" type="ORF">HMPREF9336_00486</name>
</gene>
<dbReference type="EMBL" id="ACZI02000003">
    <property type="protein sequence ID" value="EFV14653.1"/>
    <property type="molecule type" value="Genomic_DNA"/>
</dbReference>
<dbReference type="GO" id="GO:0016020">
    <property type="term" value="C:membrane"/>
    <property type="evidence" value="ECO:0007669"/>
    <property type="project" value="InterPro"/>
</dbReference>
<dbReference type="eggNOG" id="COG3180">
    <property type="taxonomic scope" value="Bacteria"/>
</dbReference>
<evidence type="ECO:0000256" key="2">
    <source>
        <dbReference type="SAM" id="Phobius"/>
    </source>
</evidence>
<comment type="caution">
    <text evidence="3">The sequence shown here is derived from an EMBL/GenBank/DDBJ whole genome shotgun (WGS) entry which is preliminary data.</text>
</comment>
<dbReference type="NCBIfam" id="TIGR03082">
    <property type="entry name" value="Gneg_AbrB_dup"/>
    <property type="match status" value="1"/>
</dbReference>
<organism evidence="3 4">
    <name type="scientific">Segniliparus rugosus (strain ATCC BAA-974 / DSM 45345 / CCUG 50838 / CIP 108380 / JCM 13579 / CDC 945)</name>
    <dbReference type="NCBI Taxonomy" id="679197"/>
    <lineage>
        <taxon>Bacteria</taxon>
        <taxon>Bacillati</taxon>
        <taxon>Actinomycetota</taxon>
        <taxon>Actinomycetes</taxon>
        <taxon>Mycobacteriales</taxon>
        <taxon>Segniliparaceae</taxon>
        <taxon>Segniliparus</taxon>
    </lineage>
</organism>
<keyword evidence="2" id="KW-0472">Membrane</keyword>
<dbReference type="InterPro" id="IPR007820">
    <property type="entry name" value="AbrB_fam"/>
</dbReference>
<dbReference type="AlphaFoldDB" id="E5XLW7"/>
<feature type="transmembrane region" description="Helical" evidence="2">
    <location>
        <begin position="40"/>
        <end position="58"/>
    </location>
</feature>
<dbReference type="Proteomes" id="UP000004816">
    <property type="component" value="Unassembled WGS sequence"/>
</dbReference>
<keyword evidence="2" id="KW-1133">Transmembrane helix</keyword>
<feature type="transmembrane region" description="Helical" evidence="2">
    <location>
        <begin position="122"/>
        <end position="144"/>
    </location>
</feature>
<feature type="transmembrane region" description="Helical" evidence="2">
    <location>
        <begin position="321"/>
        <end position="350"/>
    </location>
</feature>